<sequence length="160" mass="17987">MRTIRGHPSIKRMLDVRLAATGLSAFQLIKDEIRGPMIIKPLPDLVFIRFCFDFETKHGKGIAVAFLVSTSNGTWKAWSLLTRLGSLKAYPEKIGTLRSRPSHHESWEDQRRQEFEFDEGDPTVLVIGAGHCGLQVAARLTYLCVPTLVIDKNQRVGNNV</sequence>
<evidence type="ECO:0000313" key="1">
    <source>
        <dbReference type="EMBL" id="KAG6370206.1"/>
    </source>
</evidence>
<evidence type="ECO:0000313" key="3">
    <source>
        <dbReference type="Proteomes" id="UP000683000"/>
    </source>
</evidence>
<dbReference type="Proteomes" id="UP000683000">
    <property type="component" value="Unassembled WGS sequence"/>
</dbReference>
<gene>
    <name evidence="1" type="ORF">JVT61DRAFT_12355</name>
    <name evidence="2" type="ORF">JVT61DRAFT_5063</name>
</gene>
<comment type="caution">
    <text evidence="2">The sequence shown here is derived from an EMBL/GenBank/DDBJ whole genome shotgun (WGS) entry which is preliminary data.</text>
</comment>
<evidence type="ECO:0000313" key="2">
    <source>
        <dbReference type="EMBL" id="KAG6380687.1"/>
    </source>
</evidence>
<organism evidence="2 3">
    <name type="scientific">Boletus reticuloceps</name>
    <dbReference type="NCBI Taxonomy" id="495285"/>
    <lineage>
        <taxon>Eukaryota</taxon>
        <taxon>Fungi</taxon>
        <taxon>Dikarya</taxon>
        <taxon>Basidiomycota</taxon>
        <taxon>Agaricomycotina</taxon>
        <taxon>Agaricomycetes</taxon>
        <taxon>Agaricomycetidae</taxon>
        <taxon>Boletales</taxon>
        <taxon>Boletineae</taxon>
        <taxon>Boletaceae</taxon>
        <taxon>Boletoideae</taxon>
        <taxon>Boletus</taxon>
    </lineage>
</organism>
<reference evidence="2" key="1">
    <citation type="submission" date="2021-03" db="EMBL/GenBank/DDBJ databases">
        <title>Evolutionary innovations through gain and loss of genes in the ectomycorrhizal Boletales.</title>
        <authorList>
            <person name="Wu G."/>
            <person name="Miyauchi S."/>
            <person name="Morin E."/>
            <person name="Yang Z.-L."/>
            <person name="Xu J."/>
            <person name="Martin F.M."/>
        </authorList>
    </citation>
    <scope>NUCLEOTIDE SEQUENCE</scope>
    <source>
        <strain evidence="2">BR01</strain>
    </source>
</reference>
<dbReference type="OrthoDB" id="74360at2759"/>
<accession>A0A8I2Z0Z7</accession>
<dbReference type="EMBL" id="JAGFBS010000055">
    <property type="protein sequence ID" value="KAG6370206.1"/>
    <property type="molecule type" value="Genomic_DNA"/>
</dbReference>
<dbReference type="InterPro" id="IPR036188">
    <property type="entry name" value="FAD/NAD-bd_sf"/>
</dbReference>
<dbReference type="AlphaFoldDB" id="A0A8I2Z0Z7"/>
<protein>
    <submittedName>
        <fullName evidence="2">Uncharacterized protein</fullName>
    </submittedName>
</protein>
<name>A0A8I2Z0Z7_9AGAM</name>
<keyword evidence="3" id="KW-1185">Reference proteome</keyword>
<dbReference type="SUPFAM" id="SSF51971">
    <property type="entry name" value="Nucleotide-binding domain"/>
    <property type="match status" value="1"/>
</dbReference>
<dbReference type="EMBL" id="JAGFBS010000002">
    <property type="protein sequence ID" value="KAG6380687.1"/>
    <property type="molecule type" value="Genomic_DNA"/>
</dbReference>
<proteinExistence type="predicted"/>
<dbReference type="Gene3D" id="3.50.50.60">
    <property type="entry name" value="FAD/NAD(P)-binding domain"/>
    <property type="match status" value="1"/>
</dbReference>